<dbReference type="PRINTS" id="PR00123">
    <property type="entry name" value="ATPASEA"/>
</dbReference>
<dbReference type="InterPro" id="IPR035908">
    <property type="entry name" value="F0_ATP_A_sf"/>
</dbReference>
<evidence type="ECO:0000256" key="11">
    <source>
        <dbReference type="HAMAP-Rule" id="MF_01393"/>
    </source>
</evidence>
<dbReference type="PANTHER" id="PTHR42823:SF3">
    <property type="entry name" value="ATP SYNTHASE SUBUNIT A, CHLOROPLASTIC"/>
    <property type="match status" value="1"/>
</dbReference>
<keyword evidence="11" id="KW-1003">Cell membrane</keyword>
<evidence type="ECO:0000313" key="13">
    <source>
        <dbReference type="EMBL" id="UQK59814.1"/>
    </source>
</evidence>
<comment type="subcellular location">
    <subcellularLocation>
        <location evidence="11 12">Cell membrane</location>
        <topology evidence="11 12">Multi-pass membrane protein</topology>
    </subcellularLocation>
    <subcellularLocation>
        <location evidence="1">Membrane</location>
        <topology evidence="1">Multi-pass membrane protein</topology>
    </subcellularLocation>
</comment>
<keyword evidence="8 11" id="KW-0406">Ion transport</keyword>
<keyword evidence="5 11" id="KW-0812">Transmembrane</keyword>
<proteinExistence type="inferred from homology"/>
<accession>A0A9E7IWI4</accession>
<dbReference type="GO" id="GO:0045259">
    <property type="term" value="C:proton-transporting ATP synthase complex"/>
    <property type="evidence" value="ECO:0007669"/>
    <property type="project" value="UniProtKB-KW"/>
</dbReference>
<dbReference type="InterPro" id="IPR000568">
    <property type="entry name" value="ATP_synth_F0_asu"/>
</dbReference>
<dbReference type="AlphaFoldDB" id="A0A9E7IWI4"/>
<dbReference type="GO" id="GO:0042777">
    <property type="term" value="P:proton motive force-driven plasma membrane ATP synthesis"/>
    <property type="evidence" value="ECO:0007669"/>
    <property type="project" value="TreeGrafter"/>
</dbReference>
<evidence type="ECO:0000256" key="12">
    <source>
        <dbReference type="RuleBase" id="RU000483"/>
    </source>
</evidence>
<dbReference type="GO" id="GO:0005886">
    <property type="term" value="C:plasma membrane"/>
    <property type="evidence" value="ECO:0007669"/>
    <property type="project" value="UniProtKB-SubCell"/>
</dbReference>
<sequence>MELSISFQIGKNVYSLTPSVINSVIAVFALVIFIFFCYSKIKKTDYKARPSGLVNVLEILVTSIDSLIEQTMGKNREGFAPYILSLMMFLLTANLMGLFGFKPPTSDLNVTLTLALITFVLIHYNKIKVNGLKDSIKGYFEPIFILFPINIIGDIALPISLSFRLFGNIVSGSLIMALVYAALGFVSNLLTPIVAPWFHIYFDVFSGVLQTFIFAMITMIYIAMGMGQEEN</sequence>
<dbReference type="HAMAP" id="MF_01393">
    <property type="entry name" value="ATP_synth_a_bact"/>
    <property type="match status" value="1"/>
</dbReference>
<dbReference type="Gene3D" id="1.20.120.220">
    <property type="entry name" value="ATP synthase, F0 complex, subunit A"/>
    <property type="match status" value="1"/>
</dbReference>
<feature type="transmembrane region" description="Helical" evidence="11">
    <location>
        <begin position="144"/>
        <end position="166"/>
    </location>
</feature>
<evidence type="ECO:0000256" key="7">
    <source>
        <dbReference type="ARBA" id="ARBA00022989"/>
    </source>
</evidence>
<comment type="similarity">
    <text evidence="2 11 12">Belongs to the ATPase A chain family.</text>
</comment>
<comment type="function">
    <text evidence="11 12">Key component of the proton channel; it plays a direct role in the translocation of protons across the membrane.</text>
</comment>
<keyword evidence="10 11" id="KW-0066">ATP synthesis</keyword>
<feature type="transmembrane region" description="Helical" evidence="11">
    <location>
        <begin position="20"/>
        <end position="38"/>
    </location>
</feature>
<dbReference type="GO" id="GO:0046933">
    <property type="term" value="F:proton-transporting ATP synthase activity, rotational mechanism"/>
    <property type="evidence" value="ECO:0007669"/>
    <property type="project" value="UniProtKB-UniRule"/>
</dbReference>
<evidence type="ECO:0000256" key="5">
    <source>
        <dbReference type="ARBA" id="ARBA00022692"/>
    </source>
</evidence>
<name>A0A9E7IWI4_9FIRM</name>
<reference evidence="13" key="1">
    <citation type="submission" date="2022-04" db="EMBL/GenBank/DDBJ databases">
        <title>Complete genome sequences of Ezakiella coagulans and Fenollaria massiliensis.</title>
        <authorList>
            <person name="France M.T."/>
            <person name="Clifford J."/>
            <person name="Narina S."/>
            <person name="Rutt L."/>
            <person name="Ravel J."/>
        </authorList>
    </citation>
    <scope>NUCLEOTIDE SEQUENCE</scope>
    <source>
        <strain evidence="13">C0061C2</strain>
    </source>
</reference>
<gene>
    <name evidence="11 13" type="primary">atpB</name>
    <name evidence="13" type="ORF">M1R53_03980</name>
</gene>
<evidence type="ECO:0000256" key="8">
    <source>
        <dbReference type="ARBA" id="ARBA00023065"/>
    </source>
</evidence>
<dbReference type="Pfam" id="PF00119">
    <property type="entry name" value="ATP-synt_A"/>
    <property type="match status" value="1"/>
</dbReference>
<evidence type="ECO:0000256" key="10">
    <source>
        <dbReference type="ARBA" id="ARBA00023310"/>
    </source>
</evidence>
<dbReference type="NCBIfam" id="TIGR01131">
    <property type="entry name" value="ATP_synt_6_or_A"/>
    <property type="match status" value="1"/>
</dbReference>
<dbReference type="KEGG" id="fms:M1R53_03980"/>
<dbReference type="EMBL" id="CP096649">
    <property type="protein sequence ID" value="UQK59814.1"/>
    <property type="molecule type" value="Genomic_DNA"/>
</dbReference>
<evidence type="ECO:0000313" key="14">
    <source>
        <dbReference type="Proteomes" id="UP000831151"/>
    </source>
</evidence>
<dbReference type="PANTHER" id="PTHR42823">
    <property type="entry name" value="ATP SYNTHASE SUBUNIT A, CHLOROPLASTIC"/>
    <property type="match status" value="1"/>
</dbReference>
<feature type="transmembrane region" description="Helical" evidence="11">
    <location>
        <begin position="108"/>
        <end position="124"/>
    </location>
</feature>
<keyword evidence="7 11" id="KW-1133">Transmembrane helix</keyword>
<feature type="transmembrane region" description="Helical" evidence="11">
    <location>
        <begin position="80"/>
        <end position="101"/>
    </location>
</feature>
<keyword evidence="6 11" id="KW-0375">Hydrogen ion transport</keyword>
<dbReference type="Proteomes" id="UP000831151">
    <property type="component" value="Chromosome"/>
</dbReference>
<evidence type="ECO:0000256" key="6">
    <source>
        <dbReference type="ARBA" id="ARBA00022781"/>
    </source>
</evidence>
<dbReference type="RefSeq" id="WP_249243157.1">
    <property type="nucleotide sequence ID" value="NZ_CP096649.1"/>
</dbReference>
<feature type="transmembrane region" description="Helical" evidence="11">
    <location>
        <begin position="178"/>
        <end position="198"/>
    </location>
</feature>
<keyword evidence="4 11" id="KW-0138">CF(0)</keyword>
<keyword evidence="14" id="KW-1185">Reference proteome</keyword>
<protein>
    <recommendedName>
        <fullName evidence="11 12">ATP synthase subunit a</fullName>
    </recommendedName>
    <alternativeName>
        <fullName evidence="11">ATP synthase F0 sector subunit a</fullName>
    </alternativeName>
    <alternativeName>
        <fullName evidence="11">F-ATPase subunit 6</fullName>
    </alternativeName>
</protein>
<evidence type="ECO:0000256" key="4">
    <source>
        <dbReference type="ARBA" id="ARBA00022547"/>
    </source>
</evidence>
<feature type="transmembrane region" description="Helical" evidence="11">
    <location>
        <begin position="204"/>
        <end position="224"/>
    </location>
</feature>
<evidence type="ECO:0000256" key="3">
    <source>
        <dbReference type="ARBA" id="ARBA00022448"/>
    </source>
</evidence>
<evidence type="ECO:0000256" key="9">
    <source>
        <dbReference type="ARBA" id="ARBA00023136"/>
    </source>
</evidence>
<dbReference type="InterPro" id="IPR045082">
    <property type="entry name" value="ATP_syn_F0_a_bact/chloroplast"/>
</dbReference>
<keyword evidence="9 11" id="KW-0472">Membrane</keyword>
<dbReference type="InterPro" id="IPR023011">
    <property type="entry name" value="ATP_synth_F0_asu_AS"/>
</dbReference>
<dbReference type="CDD" id="cd00310">
    <property type="entry name" value="ATP-synt_Fo_a_6"/>
    <property type="match status" value="1"/>
</dbReference>
<evidence type="ECO:0000256" key="2">
    <source>
        <dbReference type="ARBA" id="ARBA00006810"/>
    </source>
</evidence>
<keyword evidence="3 11" id="KW-0813">Transport</keyword>
<dbReference type="SUPFAM" id="SSF81336">
    <property type="entry name" value="F1F0 ATP synthase subunit A"/>
    <property type="match status" value="1"/>
</dbReference>
<evidence type="ECO:0000256" key="1">
    <source>
        <dbReference type="ARBA" id="ARBA00004141"/>
    </source>
</evidence>
<organism evidence="13 14">
    <name type="scientific">Fenollaria massiliensis</name>
    <dbReference type="NCBI Taxonomy" id="938288"/>
    <lineage>
        <taxon>Bacteria</taxon>
        <taxon>Bacillati</taxon>
        <taxon>Bacillota</taxon>
        <taxon>Clostridia</taxon>
        <taxon>Eubacteriales</taxon>
        <taxon>Fenollaria</taxon>
    </lineage>
</organism>
<dbReference type="PROSITE" id="PS00449">
    <property type="entry name" value="ATPASE_A"/>
    <property type="match status" value="1"/>
</dbReference>